<dbReference type="Proteomes" id="UP000785679">
    <property type="component" value="Unassembled WGS sequence"/>
</dbReference>
<name>A0A8J8T3T9_HALGN</name>
<organism evidence="2 3">
    <name type="scientific">Halteria grandinella</name>
    <dbReference type="NCBI Taxonomy" id="5974"/>
    <lineage>
        <taxon>Eukaryota</taxon>
        <taxon>Sar</taxon>
        <taxon>Alveolata</taxon>
        <taxon>Ciliophora</taxon>
        <taxon>Intramacronucleata</taxon>
        <taxon>Spirotrichea</taxon>
        <taxon>Stichotrichia</taxon>
        <taxon>Sporadotrichida</taxon>
        <taxon>Halteriidae</taxon>
        <taxon>Halteria</taxon>
    </lineage>
</organism>
<keyword evidence="1" id="KW-0472">Membrane</keyword>
<dbReference type="EMBL" id="RRYP01007024">
    <property type="protein sequence ID" value="TNV80795.1"/>
    <property type="molecule type" value="Genomic_DNA"/>
</dbReference>
<evidence type="ECO:0000313" key="2">
    <source>
        <dbReference type="EMBL" id="TNV80795.1"/>
    </source>
</evidence>
<dbReference type="AlphaFoldDB" id="A0A8J8T3T9"/>
<evidence type="ECO:0000256" key="1">
    <source>
        <dbReference type="SAM" id="Phobius"/>
    </source>
</evidence>
<comment type="caution">
    <text evidence="2">The sequence shown here is derived from an EMBL/GenBank/DDBJ whole genome shotgun (WGS) entry which is preliminary data.</text>
</comment>
<gene>
    <name evidence="2" type="ORF">FGO68_gene5147</name>
</gene>
<protein>
    <submittedName>
        <fullName evidence="2">Uncharacterized protein</fullName>
    </submittedName>
</protein>
<feature type="transmembrane region" description="Helical" evidence="1">
    <location>
        <begin position="209"/>
        <end position="233"/>
    </location>
</feature>
<sequence>MGKEENRIFLPLNMTPQPSEQFKYTGVFSVGTNTSLSFIPLNNLQFTYQPTTGTLPLTHSSPLDSVLTEQPIITLFNGIPQADQGMYQNYVDQLRAQKAFTFKNASEYSVLQYKLLANRFFPIQGYVNLTIIKGQSVLSNIQTGSFRTSKGVVMSLLQVKHDYNIWPDIFSNSESQESKFYVMEAKEGSSGDISVSNVIIVVQYQAKKVLATLAEVSGLLILLKILTVVFSFIHEYLFNKEMRDQEEIGERNYKEVFTYTNFKKALRDIEILKENFTSLNVKYQELQEQNMVMQYQLRQVRKIHKD</sequence>
<keyword evidence="1" id="KW-1133">Transmembrane helix</keyword>
<reference evidence="2" key="1">
    <citation type="submission" date="2019-06" db="EMBL/GenBank/DDBJ databases">
        <authorList>
            <person name="Zheng W."/>
        </authorList>
    </citation>
    <scope>NUCLEOTIDE SEQUENCE</scope>
    <source>
        <strain evidence="2">QDHG01</strain>
    </source>
</reference>
<accession>A0A8J8T3T9</accession>
<evidence type="ECO:0000313" key="3">
    <source>
        <dbReference type="Proteomes" id="UP000785679"/>
    </source>
</evidence>
<proteinExistence type="predicted"/>
<keyword evidence="3" id="KW-1185">Reference proteome</keyword>
<keyword evidence="1" id="KW-0812">Transmembrane</keyword>